<organism evidence="1 2">
    <name type="scientific">Bacillus selenitireducens (strain ATCC 700615 / DSM 15326 / MLS10)</name>
    <dbReference type="NCBI Taxonomy" id="439292"/>
    <lineage>
        <taxon>Bacteria</taxon>
        <taxon>Bacillati</taxon>
        <taxon>Bacillota</taxon>
        <taxon>Bacilli</taxon>
        <taxon>Bacillales</taxon>
        <taxon>Bacillaceae</taxon>
        <taxon>Salisediminibacterium</taxon>
    </lineage>
</organism>
<evidence type="ECO:0000313" key="2">
    <source>
        <dbReference type="Proteomes" id="UP000000271"/>
    </source>
</evidence>
<name>D6XUY4_BACIE</name>
<dbReference type="Proteomes" id="UP000000271">
    <property type="component" value="Chromosome"/>
</dbReference>
<dbReference type="eggNOG" id="ENOG50307XZ">
    <property type="taxonomic scope" value="Bacteria"/>
</dbReference>
<dbReference type="InterPro" id="IPR019615">
    <property type="entry name" value="DUF2487"/>
</dbReference>
<evidence type="ECO:0000313" key="1">
    <source>
        <dbReference type="EMBL" id="ADH99620.1"/>
    </source>
</evidence>
<proteinExistence type="predicted"/>
<reference evidence="1" key="1">
    <citation type="submission" date="2009-10" db="EMBL/GenBank/DDBJ databases">
        <title>Complete sequence of Bacillus selenitireducens MLS10.</title>
        <authorList>
            <consortium name="US DOE Joint Genome Institute"/>
            <person name="Lucas S."/>
            <person name="Copeland A."/>
            <person name="Lapidus A."/>
            <person name="Glavina del Rio T."/>
            <person name="Dalin E."/>
            <person name="Tice H."/>
            <person name="Bruce D."/>
            <person name="Goodwin L."/>
            <person name="Pitluck S."/>
            <person name="Sims D."/>
            <person name="Brettin T."/>
            <person name="Detter J.C."/>
            <person name="Han C."/>
            <person name="Larimer F."/>
            <person name="Land M."/>
            <person name="Hauser L."/>
            <person name="Kyrpides N."/>
            <person name="Ovchinnikova G."/>
            <person name="Stolz J."/>
        </authorList>
    </citation>
    <scope>NUCLEOTIDE SEQUENCE [LARGE SCALE GENOMIC DNA]</scope>
    <source>
        <strain evidence="1">MLS10</strain>
    </source>
</reference>
<accession>D6XUY4</accession>
<dbReference type="RefSeq" id="WP_013173042.1">
    <property type="nucleotide sequence ID" value="NC_014219.1"/>
</dbReference>
<evidence type="ECO:0008006" key="3">
    <source>
        <dbReference type="Google" id="ProtNLM"/>
    </source>
</evidence>
<dbReference type="KEGG" id="bse:Bsel_2116"/>
<dbReference type="Pfam" id="PF10673">
    <property type="entry name" value="DUF2487"/>
    <property type="match status" value="1"/>
</dbReference>
<dbReference type="STRING" id="439292.Bsel_2116"/>
<dbReference type="EMBL" id="CP001791">
    <property type="protein sequence ID" value="ADH99620.1"/>
    <property type="molecule type" value="Genomic_DNA"/>
</dbReference>
<sequence>MKWNSKSIETFVSAREFVDTVLIPLMPLDLHHDPASGTLQGEYAALLAEQAERKLTGRLLLMPPLPYKPDIRDEQSLLVFINDWIHYYHNGGINNVFFLTTDSDVASLNLSENGHMIWMPVIPIHELEPQQARKMVEQQADQIIPKIMKKWEEKND</sequence>
<dbReference type="OrthoDB" id="2678750at2"/>
<keyword evidence="2" id="KW-1185">Reference proteome</keyword>
<protein>
    <recommendedName>
        <fullName evidence="3">DUF2487 domain-containing protein</fullName>
    </recommendedName>
</protein>
<gene>
    <name evidence="1" type="ordered locus">Bsel_2116</name>
</gene>
<dbReference type="HOGENOM" id="CLU_142699_0_0_9"/>
<dbReference type="AlphaFoldDB" id="D6XUY4"/>